<comment type="caution">
    <text evidence="2">The sequence shown here is derived from an EMBL/GenBank/DDBJ whole genome shotgun (WGS) entry which is preliminary data.</text>
</comment>
<gene>
    <name evidence="2" type="ORF">CEPIT_LOCUS24866</name>
</gene>
<feature type="compositionally biased region" description="Acidic residues" evidence="1">
    <location>
        <begin position="565"/>
        <end position="579"/>
    </location>
</feature>
<feature type="compositionally biased region" description="Basic and acidic residues" evidence="1">
    <location>
        <begin position="115"/>
        <end position="140"/>
    </location>
</feature>
<dbReference type="InterPro" id="IPR004252">
    <property type="entry name" value="Probable_transposase_24"/>
</dbReference>
<sequence length="579" mass="65349">MGKKRGSSQCSGREELTDYEKERLKRLEMNEQKMHALGLTSLANKVIFQTKDKLSTDQFTNDIDLEDADYTPSGDENDESNHPKVSMKGKGQRTKVEAARSSGTSTDQTLVKVSSKKEAARVLKDQGTRGRKKPISDPKAQKIAPGSMALYFEMRKRQELLKKKKNEAPFLEAEDSSSENELENADHNNSMSGEEEASKSSPVREVDSLEEHDDDVDSFDTSADMEHEVAAEKDIAASAKASLKVAGEKKHRGPTVMAAVHNRKFDERPIVVLNEAGQPIGPTPALVREFSRFLGTMARDSKLAPLNYVTWHKVPKNKLDKMWNYVMEKYVVPIEGKRWVFATLNDLWRVHKSRLKKNHFYKYKTVQQRWENRPKSVSNQQFLDLLNYWSLGNVEDESNTNRENRMKHDDPHTLGPISFALLRHTMTNEDPNKEEPSDSTMYKESRMRFVDGQCMTKPYPGAEQNGRVRLRGRGVTKSKMKKSNNKQSSYIMPEEFLQSVKAQLAPEVASMVLSQIKAANPGISLNIPEFCVSSKNQSSGHEVDGSNGQSSAGAHSISKVRDSHEDEDEDEDGMESNDE</sequence>
<accession>A0AAV0EGZ2</accession>
<dbReference type="AlphaFoldDB" id="A0AAV0EGZ2"/>
<dbReference type="Proteomes" id="UP001152523">
    <property type="component" value="Unassembled WGS sequence"/>
</dbReference>
<evidence type="ECO:0000256" key="1">
    <source>
        <dbReference type="SAM" id="MobiDB-lite"/>
    </source>
</evidence>
<dbReference type="PANTHER" id="PTHR33144:SF16">
    <property type="entry name" value="OS02G0129000 PROTEIN"/>
    <property type="match status" value="1"/>
</dbReference>
<feature type="compositionally biased region" description="Acidic residues" evidence="1">
    <location>
        <begin position="172"/>
        <end position="183"/>
    </location>
</feature>
<evidence type="ECO:0000313" key="3">
    <source>
        <dbReference type="Proteomes" id="UP001152523"/>
    </source>
</evidence>
<dbReference type="Pfam" id="PF03004">
    <property type="entry name" value="Transposase_24"/>
    <property type="match status" value="1"/>
</dbReference>
<feature type="region of interest" description="Disordered" evidence="1">
    <location>
        <begin position="58"/>
        <end position="144"/>
    </location>
</feature>
<organism evidence="2 3">
    <name type="scientific">Cuscuta epithymum</name>
    <dbReference type="NCBI Taxonomy" id="186058"/>
    <lineage>
        <taxon>Eukaryota</taxon>
        <taxon>Viridiplantae</taxon>
        <taxon>Streptophyta</taxon>
        <taxon>Embryophyta</taxon>
        <taxon>Tracheophyta</taxon>
        <taxon>Spermatophyta</taxon>
        <taxon>Magnoliopsida</taxon>
        <taxon>eudicotyledons</taxon>
        <taxon>Gunneridae</taxon>
        <taxon>Pentapetalae</taxon>
        <taxon>asterids</taxon>
        <taxon>lamiids</taxon>
        <taxon>Solanales</taxon>
        <taxon>Convolvulaceae</taxon>
        <taxon>Cuscuteae</taxon>
        <taxon>Cuscuta</taxon>
        <taxon>Cuscuta subgen. Cuscuta</taxon>
    </lineage>
</organism>
<name>A0AAV0EGZ2_9ASTE</name>
<proteinExistence type="predicted"/>
<keyword evidence="3" id="KW-1185">Reference proteome</keyword>
<feature type="compositionally biased region" description="Basic and acidic residues" evidence="1">
    <location>
        <begin position="196"/>
        <end position="209"/>
    </location>
</feature>
<feature type="compositionally biased region" description="Polar residues" evidence="1">
    <location>
        <begin position="101"/>
        <end position="112"/>
    </location>
</feature>
<feature type="compositionally biased region" description="Polar residues" evidence="1">
    <location>
        <begin position="535"/>
        <end position="553"/>
    </location>
</feature>
<evidence type="ECO:0000313" key="2">
    <source>
        <dbReference type="EMBL" id="CAH9122982.1"/>
    </source>
</evidence>
<dbReference type="EMBL" id="CAMAPF010000928">
    <property type="protein sequence ID" value="CAH9122982.1"/>
    <property type="molecule type" value="Genomic_DNA"/>
</dbReference>
<reference evidence="2" key="1">
    <citation type="submission" date="2022-07" db="EMBL/GenBank/DDBJ databases">
        <authorList>
            <person name="Macas J."/>
            <person name="Novak P."/>
            <person name="Neumann P."/>
        </authorList>
    </citation>
    <scope>NUCLEOTIDE SEQUENCE</scope>
</reference>
<protein>
    <submittedName>
        <fullName evidence="2">Uncharacterized protein</fullName>
    </submittedName>
</protein>
<feature type="region of interest" description="Disordered" evidence="1">
    <location>
        <begin position="535"/>
        <end position="579"/>
    </location>
</feature>
<feature type="region of interest" description="Disordered" evidence="1">
    <location>
        <begin position="163"/>
        <end position="219"/>
    </location>
</feature>
<dbReference type="PANTHER" id="PTHR33144">
    <property type="entry name" value="OS10G0409366 PROTEIN-RELATED"/>
    <property type="match status" value="1"/>
</dbReference>